<dbReference type="GO" id="GO:0016787">
    <property type="term" value="F:hydrolase activity"/>
    <property type="evidence" value="ECO:0007669"/>
    <property type="project" value="UniProtKB-KW"/>
</dbReference>
<dbReference type="GO" id="GO:0004519">
    <property type="term" value="F:endonuclease activity"/>
    <property type="evidence" value="ECO:0007669"/>
    <property type="project" value="UniProtKB-KW"/>
</dbReference>
<evidence type="ECO:0000256" key="5">
    <source>
        <dbReference type="ARBA" id="ARBA00022801"/>
    </source>
</evidence>
<evidence type="ECO:0000259" key="7">
    <source>
        <dbReference type="Pfam" id="PF17917"/>
    </source>
</evidence>
<proteinExistence type="predicted"/>
<dbReference type="STRING" id="47428.A0A284QUI6"/>
<gene>
    <name evidence="8" type="ORF">ARMOST_03429</name>
</gene>
<keyword evidence="5" id="KW-0378">Hydrolase</keyword>
<evidence type="ECO:0000256" key="3">
    <source>
        <dbReference type="ARBA" id="ARBA00022722"/>
    </source>
</evidence>
<dbReference type="PANTHER" id="PTHR34072">
    <property type="entry name" value="ENZYMATIC POLYPROTEIN-RELATED"/>
    <property type="match status" value="1"/>
</dbReference>
<keyword evidence="2" id="KW-0548">Nucleotidyltransferase</keyword>
<dbReference type="EMBL" id="FUEG01000002">
    <property type="protein sequence ID" value="SJL00117.1"/>
    <property type="molecule type" value="Genomic_DNA"/>
</dbReference>
<evidence type="ECO:0000256" key="2">
    <source>
        <dbReference type="ARBA" id="ARBA00022695"/>
    </source>
</evidence>
<dbReference type="GO" id="GO:0003964">
    <property type="term" value="F:RNA-directed DNA polymerase activity"/>
    <property type="evidence" value="ECO:0007669"/>
    <property type="project" value="UniProtKB-KW"/>
</dbReference>
<dbReference type="PANTHER" id="PTHR34072:SF52">
    <property type="entry name" value="RIBONUCLEASE H"/>
    <property type="match status" value="1"/>
</dbReference>
<dbReference type="SUPFAM" id="SSF56672">
    <property type="entry name" value="DNA/RNA polymerases"/>
    <property type="match status" value="1"/>
</dbReference>
<dbReference type="Gene3D" id="3.10.20.370">
    <property type="match status" value="1"/>
</dbReference>
<dbReference type="CDD" id="cd09274">
    <property type="entry name" value="RNase_HI_RT_Ty3"/>
    <property type="match status" value="1"/>
</dbReference>
<dbReference type="InterPro" id="IPR043502">
    <property type="entry name" value="DNA/RNA_pol_sf"/>
</dbReference>
<feature type="domain" description="Reverse transcriptase RNase H-like" evidence="7">
    <location>
        <begin position="12"/>
        <end position="114"/>
    </location>
</feature>
<dbReference type="OMA" id="TIMERNY"/>
<keyword evidence="1" id="KW-0808">Transferase</keyword>
<keyword evidence="9" id="KW-1185">Reference proteome</keyword>
<keyword evidence="4" id="KW-0255">Endonuclease</keyword>
<dbReference type="InterPro" id="IPR041373">
    <property type="entry name" value="RT_RNaseH"/>
</dbReference>
<dbReference type="FunFam" id="3.10.20.370:FF:000001">
    <property type="entry name" value="Retrovirus-related Pol polyprotein from transposon 17.6-like protein"/>
    <property type="match status" value="1"/>
</dbReference>
<evidence type="ECO:0000256" key="1">
    <source>
        <dbReference type="ARBA" id="ARBA00022679"/>
    </source>
</evidence>
<sequence length="170" mass="20016">MDMILAIPTEKGKFHVEADTSEGAIGAILSQEQDRKWRPVAFLSKALTIMERNYEIYNKELLAIMLTLDEWRHYLMGATLDFEIWTDHQNLQYFRKPQKLNCQQARWVTELAEYHFTLHHKPGTTNKKVDLLSCRVNHEQGQDNNNEIMVLTPEHFRTMIMPTVNETHEC</sequence>
<accession>A0A284QUI6</accession>
<keyword evidence="3" id="KW-0540">Nuclease</keyword>
<keyword evidence="6" id="KW-0695">RNA-directed DNA polymerase</keyword>
<protein>
    <recommendedName>
        <fullName evidence="7">Reverse transcriptase RNase H-like domain-containing protein</fullName>
    </recommendedName>
</protein>
<evidence type="ECO:0000313" key="9">
    <source>
        <dbReference type="Proteomes" id="UP000219338"/>
    </source>
</evidence>
<name>A0A284QUI6_ARMOS</name>
<evidence type="ECO:0000256" key="4">
    <source>
        <dbReference type="ARBA" id="ARBA00022759"/>
    </source>
</evidence>
<dbReference type="Proteomes" id="UP000219338">
    <property type="component" value="Unassembled WGS sequence"/>
</dbReference>
<dbReference type="AlphaFoldDB" id="A0A284QUI6"/>
<organism evidence="8 9">
    <name type="scientific">Armillaria ostoyae</name>
    <name type="common">Armillaria root rot fungus</name>
    <dbReference type="NCBI Taxonomy" id="47428"/>
    <lineage>
        <taxon>Eukaryota</taxon>
        <taxon>Fungi</taxon>
        <taxon>Dikarya</taxon>
        <taxon>Basidiomycota</taxon>
        <taxon>Agaricomycotina</taxon>
        <taxon>Agaricomycetes</taxon>
        <taxon>Agaricomycetidae</taxon>
        <taxon>Agaricales</taxon>
        <taxon>Marasmiineae</taxon>
        <taxon>Physalacriaceae</taxon>
        <taxon>Armillaria</taxon>
    </lineage>
</organism>
<dbReference type="Pfam" id="PF17917">
    <property type="entry name" value="RT_RNaseH"/>
    <property type="match status" value="1"/>
</dbReference>
<dbReference type="OrthoDB" id="3034789at2759"/>
<evidence type="ECO:0000256" key="6">
    <source>
        <dbReference type="ARBA" id="ARBA00022918"/>
    </source>
</evidence>
<reference evidence="9" key="1">
    <citation type="journal article" date="2017" name="Nat. Ecol. Evol.">
        <title>Genome expansion and lineage-specific genetic innovations in the forest pathogenic fungi Armillaria.</title>
        <authorList>
            <person name="Sipos G."/>
            <person name="Prasanna A.N."/>
            <person name="Walter M.C."/>
            <person name="O'Connor E."/>
            <person name="Balint B."/>
            <person name="Krizsan K."/>
            <person name="Kiss B."/>
            <person name="Hess J."/>
            <person name="Varga T."/>
            <person name="Slot J."/>
            <person name="Riley R."/>
            <person name="Boka B."/>
            <person name="Rigling D."/>
            <person name="Barry K."/>
            <person name="Lee J."/>
            <person name="Mihaltcheva S."/>
            <person name="LaButti K."/>
            <person name="Lipzen A."/>
            <person name="Waldron R."/>
            <person name="Moloney N.M."/>
            <person name="Sperisen C."/>
            <person name="Kredics L."/>
            <person name="Vagvoelgyi C."/>
            <person name="Patrignani A."/>
            <person name="Fitzpatrick D."/>
            <person name="Nagy I."/>
            <person name="Doyle S."/>
            <person name="Anderson J.B."/>
            <person name="Grigoriev I.V."/>
            <person name="Gueldener U."/>
            <person name="Muensterkoetter M."/>
            <person name="Nagy L.G."/>
        </authorList>
    </citation>
    <scope>NUCLEOTIDE SEQUENCE [LARGE SCALE GENOMIC DNA]</scope>
    <source>
        <strain evidence="9">C18/9</strain>
    </source>
</reference>
<evidence type="ECO:0000313" key="8">
    <source>
        <dbReference type="EMBL" id="SJL00117.1"/>
    </source>
</evidence>